<accession>A0A7V4E2G4</accession>
<dbReference type="SUPFAM" id="SSF48452">
    <property type="entry name" value="TPR-like"/>
    <property type="match status" value="1"/>
</dbReference>
<proteinExistence type="predicted"/>
<organism evidence="1">
    <name type="scientific">candidate division WOR-3 bacterium</name>
    <dbReference type="NCBI Taxonomy" id="2052148"/>
    <lineage>
        <taxon>Bacteria</taxon>
        <taxon>Bacteria division WOR-3</taxon>
    </lineage>
</organism>
<sequence>MLLFEEVDKFFKEKYLSFEEYLNLGIKLREEGFPDKALKIHKSLFATPKLKKEDERKLKMEIGFDYFEMKDYKNALKYLVEANKLYKGKEKILKEKLLYTLEKNNLWEEAADLKKTILIEEKKFTEKEFSFYLSKAGENLYLEGNHKEAREFFIKSIKTYDKNPIAHFYLAEMEENKDKKIDYYKKALQIDQNIKKIVYEKVENFLFEQGDYESFERFLEERNDELARCFLAEYLFKEGKESEVKRILEEIESDDEEVNKKGLEIAVLIKDIKLIEKFDRKLNTIYIKKGYECRFCNYKSKDYRFFCPECGGEFSFIKI</sequence>
<gene>
    <name evidence="1" type="ORF">ENU72_00035</name>
</gene>
<name>A0A7V4E2G4_UNCW3</name>
<dbReference type="InterPro" id="IPR011990">
    <property type="entry name" value="TPR-like_helical_dom_sf"/>
</dbReference>
<dbReference type="EMBL" id="DTDP01000001">
    <property type="protein sequence ID" value="HGK53399.1"/>
    <property type="molecule type" value="Genomic_DNA"/>
</dbReference>
<protein>
    <recommendedName>
        <fullName evidence="2">Tetratricopeptide repeat protein</fullName>
    </recommendedName>
</protein>
<evidence type="ECO:0000313" key="1">
    <source>
        <dbReference type="EMBL" id="HGK53399.1"/>
    </source>
</evidence>
<comment type="caution">
    <text evidence="1">The sequence shown here is derived from an EMBL/GenBank/DDBJ whole genome shotgun (WGS) entry which is preliminary data.</text>
</comment>
<reference evidence="1" key="1">
    <citation type="journal article" date="2020" name="mSystems">
        <title>Genome- and Community-Level Interaction Insights into Carbon Utilization and Element Cycling Functions of Hydrothermarchaeota in Hydrothermal Sediment.</title>
        <authorList>
            <person name="Zhou Z."/>
            <person name="Liu Y."/>
            <person name="Xu W."/>
            <person name="Pan J."/>
            <person name="Luo Z.H."/>
            <person name="Li M."/>
        </authorList>
    </citation>
    <scope>NUCLEOTIDE SEQUENCE [LARGE SCALE GENOMIC DNA]</scope>
    <source>
        <strain evidence="1">SpSt-695</strain>
    </source>
</reference>
<evidence type="ECO:0008006" key="2">
    <source>
        <dbReference type="Google" id="ProtNLM"/>
    </source>
</evidence>
<dbReference type="Gene3D" id="1.25.40.10">
    <property type="entry name" value="Tetratricopeptide repeat domain"/>
    <property type="match status" value="1"/>
</dbReference>
<dbReference type="AlphaFoldDB" id="A0A7V4E2G4"/>